<feature type="compositionally biased region" description="Polar residues" evidence="1">
    <location>
        <begin position="125"/>
        <end position="135"/>
    </location>
</feature>
<feature type="compositionally biased region" description="Low complexity" evidence="1">
    <location>
        <begin position="30"/>
        <end position="47"/>
    </location>
</feature>
<evidence type="ECO:0000256" key="1">
    <source>
        <dbReference type="SAM" id="MobiDB-lite"/>
    </source>
</evidence>
<dbReference type="AlphaFoldDB" id="A0A087AG75"/>
<organism evidence="2 3">
    <name type="scientific">Bifidobacterium choerinum</name>
    <dbReference type="NCBI Taxonomy" id="35760"/>
    <lineage>
        <taxon>Bacteria</taxon>
        <taxon>Bacillati</taxon>
        <taxon>Actinomycetota</taxon>
        <taxon>Actinomycetes</taxon>
        <taxon>Bifidobacteriales</taxon>
        <taxon>Bifidobacteriaceae</taxon>
        <taxon>Bifidobacterium</taxon>
    </lineage>
</organism>
<reference evidence="2 3" key="1">
    <citation type="submission" date="2014-03" db="EMBL/GenBank/DDBJ databases">
        <title>Genomics of Bifidobacteria.</title>
        <authorList>
            <person name="Ventura M."/>
            <person name="Milani C."/>
            <person name="Lugli G.A."/>
        </authorList>
    </citation>
    <scope>NUCLEOTIDE SEQUENCE [LARGE SCALE GENOMIC DNA]</scope>
    <source>
        <strain evidence="2 3">LMG 10510</strain>
    </source>
</reference>
<evidence type="ECO:0000313" key="3">
    <source>
        <dbReference type="Proteomes" id="UP000028995"/>
    </source>
</evidence>
<dbReference type="Proteomes" id="UP000028995">
    <property type="component" value="Unassembled WGS sequence"/>
</dbReference>
<feature type="compositionally biased region" description="Pro residues" evidence="1">
    <location>
        <begin position="12"/>
        <end position="23"/>
    </location>
</feature>
<name>A0A087AG75_9BIFI</name>
<evidence type="ECO:0000313" key="2">
    <source>
        <dbReference type="EMBL" id="KFI57775.1"/>
    </source>
</evidence>
<dbReference type="PRINTS" id="PR01217">
    <property type="entry name" value="PRICHEXTENSN"/>
</dbReference>
<feature type="compositionally biased region" description="Polar residues" evidence="1">
    <location>
        <begin position="158"/>
        <end position="167"/>
    </location>
</feature>
<accession>A0A087AG75</accession>
<comment type="caution">
    <text evidence="2">The sequence shown here is derived from an EMBL/GenBank/DDBJ whole genome shotgun (WGS) entry which is preliminary data.</text>
</comment>
<sequence length="197" mass="22028">MSNPVCFLHNPPTFPRFPAPPQARPRRKPPLSSSSLFPSSPPISFSLSPPPRCFPSPPTSPPSSFRHLPISSAPSRPIDPTDNPDHCVPIRRPPRRKHPQTGPFAPRPIDHHDDPDRKPAHFRPNPSTTPTTLPANQPPFPSRSALSMRKRRPRISATAVNPLTTNRFLRFRREPPSHTQARVASAHSLNRRMPSTI</sequence>
<protein>
    <submittedName>
        <fullName evidence="2">Uncharacterized protein</fullName>
    </submittedName>
</protein>
<feature type="compositionally biased region" description="Basic and acidic residues" evidence="1">
    <location>
        <begin position="108"/>
        <end position="119"/>
    </location>
</feature>
<feature type="compositionally biased region" description="Pro residues" evidence="1">
    <location>
        <begin position="48"/>
        <end position="61"/>
    </location>
</feature>
<dbReference type="EMBL" id="JGYU01000003">
    <property type="protein sequence ID" value="KFI57775.1"/>
    <property type="molecule type" value="Genomic_DNA"/>
</dbReference>
<feature type="region of interest" description="Disordered" evidence="1">
    <location>
        <begin position="1"/>
        <end position="197"/>
    </location>
</feature>
<gene>
    <name evidence="2" type="ORF">BCHO_0934</name>
</gene>
<proteinExistence type="predicted"/>
<keyword evidence="3" id="KW-1185">Reference proteome</keyword>